<dbReference type="AlphaFoldDB" id="A0A7C9MEB0"/>
<evidence type="ECO:0000313" key="3">
    <source>
        <dbReference type="EMBL" id="MYL82450.1"/>
    </source>
</evidence>
<dbReference type="SUPFAM" id="SSF53448">
    <property type="entry name" value="Nucleotide-diphospho-sugar transferases"/>
    <property type="match status" value="1"/>
</dbReference>
<evidence type="ECO:0000313" key="4">
    <source>
        <dbReference type="Proteomes" id="UP000482487"/>
    </source>
</evidence>
<keyword evidence="1" id="KW-0808">Transferase</keyword>
<dbReference type="OrthoDB" id="9815923at2"/>
<comment type="caution">
    <text evidence="3">The sequence shown here is derived from an EMBL/GenBank/DDBJ whole genome shotgun (WGS) entry which is preliminary data.</text>
</comment>
<sequence length="255" mass="29890">MKYDLRNASFLILVKYDSLERVRNLNIVLNFLIKHFDAAILMLEIGKTRHFEQQINLYKDTIKYEFIEDGSDFFHRTKYLNVLIKKSRTDVVAITDADTICHPANIRRAYQFVLDGVAVSLPYSGLFLDVPESLIPNFLHSPKQFPAPGSCNVLYEDGTGGLVFFDKKSIAEAGYYNEYFKSWGHEDRELLHRMAMLDFQKKVVSGHMYHLHHPRYQDSHPVKNPYFNDNCKEYDKVKGMDLEELKNYIADFEWI</sequence>
<proteinExistence type="predicted"/>
<dbReference type="RefSeq" id="WP_160959138.1">
    <property type="nucleotide sequence ID" value="NZ_WVUD01000005.1"/>
</dbReference>
<evidence type="ECO:0000259" key="2">
    <source>
        <dbReference type="Pfam" id="PF02709"/>
    </source>
</evidence>
<keyword evidence="4" id="KW-1185">Reference proteome</keyword>
<accession>A0A7C9MEB0</accession>
<dbReference type="EMBL" id="WVUD01000005">
    <property type="protein sequence ID" value="MYL82450.1"/>
    <property type="molecule type" value="Genomic_DNA"/>
</dbReference>
<dbReference type="Pfam" id="PF02709">
    <property type="entry name" value="Glyco_transf_7C"/>
    <property type="match status" value="1"/>
</dbReference>
<organism evidence="3 4">
    <name type="scientific">Solidesulfovibrio aerotolerans</name>
    <dbReference type="NCBI Taxonomy" id="295255"/>
    <lineage>
        <taxon>Bacteria</taxon>
        <taxon>Pseudomonadati</taxon>
        <taxon>Thermodesulfobacteriota</taxon>
        <taxon>Desulfovibrionia</taxon>
        <taxon>Desulfovibrionales</taxon>
        <taxon>Desulfovibrionaceae</taxon>
        <taxon>Solidesulfovibrio</taxon>
    </lineage>
</organism>
<reference evidence="3 4" key="1">
    <citation type="submission" date="2020-01" db="EMBL/GenBank/DDBJ databases">
        <title>Genome sequence of Desulfovibrio aerotolerans DSM 16695(T).</title>
        <authorList>
            <person name="Karnachuk O."/>
            <person name="Avakyan M."/>
            <person name="Mardanov A."/>
            <person name="Kadnikov V."/>
            <person name="Ravin N."/>
        </authorList>
    </citation>
    <scope>NUCLEOTIDE SEQUENCE [LARGE SCALE GENOMIC DNA]</scope>
    <source>
        <strain evidence="3 4">DSM 16695</strain>
    </source>
</reference>
<dbReference type="Gene3D" id="3.90.550.10">
    <property type="entry name" value="Spore Coat Polysaccharide Biosynthesis Protein SpsA, Chain A"/>
    <property type="match status" value="1"/>
</dbReference>
<dbReference type="Proteomes" id="UP000482487">
    <property type="component" value="Unassembled WGS sequence"/>
</dbReference>
<dbReference type="GO" id="GO:0016740">
    <property type="term" value="F:transferase activity"/>
    <property type="evidence" value="ECO:0007669"/>
    <property type="project" value="UniProtKB-KW"/>
</dbReference>
<name>A0A7C9MEB0_9BACT</name>
<protein>
    <recommendedName>
        <fullName evidence="2">Galactosyltransferase C-terminal domain-containing protein</fullName>
    </recommendedName>
</protein>
<gene>
    <name evidence="3" type="ORF">GTA51_04765</name>
</gene>
<feature type="domain" description="Galactosyltransferase C-terminal" evidence="2">
    <location>
        <begin position="154"/>
        <end position="213"/>
    </location>
</feature>
<dbReference type="InterPro" id="IPR027791">
    <property type="entry name" value="Galactosyl_T_C"/>
</dbReference>
<dbReference type="InterPro" id="IPR029044">
    <property type="entry name" value="Nucleotide-diphossugar_trans"/>
</dbReference>
<evidence type="ECO:0000256" key="1">
    <source>
        <dbReference type="ARBA" id="ARBA00022679"/>
    </source>
</evidence>